<protein>
    <recommendedName>
        <fullName evidence="1">Type IX secretion system protein PorV domain-containing protein</fullName>
    </recommendedName>
</protein>
<evidence type="ECO:0000259" key="1">
    <source>
        <dbReference type="Pfam" id="PF19572"/>
    </source>
</evidence>
<dbReference type="SUPFAM" id="SSF56935">
    <property type="entry name" value="Porins"/>
    <property type="match status" value="1"/>
</dbReference>
<dbReference type="InterPro" id="IPR045741">
    <property type="entry name" value="PorV"/>
</dbReference>
<reference evidence="2" key="1">
    <citation type="submission" date="2015-10" db="EMBL/GenBank/DDBJ databases">
        <authorList>
            <person name="Gilbert D.G."/>
        </authorList>
    </citation>
    <scope>NUCLEOTIDE SEQUENCE</scope>
</reference>
<dbReference type="Gene3D" id="2.40.160.60">
    <property type="entry name" value="Outer membrane protein transport protein (OMPP1/FadL/TodX)"/>
    <property type="match status" value="1"/>
</dbReference>
<proteinExistence type="predicted"/>
<organism evidence="2">
    <name type="scientific">hydrothermal vent metagenome</name>
    <dbReference type="NCBI Taxonomy" id="652676"/>
    <lineage>
        <taxon>unclassified sequences</taxon>
        <taxon>metagenomes</taxon>
        <taxon>ecological metagenomes</taxon>
    </lineage>
</organism>
<dbReference type="AlphaFoldDB" id="A0A160VGN1"/>
<gene>
    <name evidence="2" type="ORF">MGWOODY_Mmi2350</name>
</gene>
<accession>A0A160VGN1</accession>
<evidence type="ECO:0000313" key="2">
    <source>
        <dbReference type="EMBL" id="CUV08134.1"/>
    </source>
</evidence>
<name>A0A160VGN1_9ZZZZ</name>
<dbReference type="Pfam" id="PF19572">
    <property type="entry name" value="PorV"/>
    <property type="match status" value="1"/>
</dbReference>
<sequence>MKKNIIIAIISLNCSVFAQFDNTGTSAANFLKIGVGSRAMALGGAFTASVTDASALHWNPAGIAHATDIQILLTQYNWIADMKHSYFGLVIPVGTVGNIGISLNNLDMGEMNKTTEFDQDSEVVFRASDVALGLGFGRKISDRFTVGVHGKIIRETISFSSATAFGFDVGSQYQTGFSGLTIGMAITNFGTKLQLKGTDLKIDTDPYADQEANPDVIAQLQTEEWALPMAFRAGFAITPVGPNALVKNDALEATVSIDYYDPRDYNPYYAGGVEVKVMGGLYLRAGIESKFIQFSDDEDDSIESGDLPDMLDKDNAHGYTSKTAFGFGLSSAMFPFIPYNFSVDYSVSDMGVLGLVNRLTFSIGL</sequence>
<feature type="domain" description="Type IX secretion system protein PorV" evidence="1">
    <location>
        <begin position="22"/>
        <end position="192"/>
    </location>
</feature>
<dbReference type="EMBL" id="FAXC01000007">
    <property type="protein sequence ID" value="CUV08134.1"/>
    <property type="molecule type" value="Genomic_DNA"/>
</dbReference>
<dbReference type="NCBIfam" id="NF033709">
    <property type="entry name" value="PorV_fam"/>
    <property type="match status" value="1"/>
</dbReference>